<dbReference type="EMBL" id="MU004241">
    <property type="protein sequence ID" value="KAF2664841.1"/>
    <property type="molecule type" value="Genomic_DNA"/>
</dbReference>
<organism evidence="4 5">
    <name type="scientific">Microthyrium microscopicum</name>
    <dbReference type="NCBI Taxonomy" id="703497"/>
    <lineage>
        <taxon>Eukaryota</taxon>
        <taxon>Fungi</taxon>
        <taxon>Dikarya</taxon>
        <taxon>Ascomycota</taxon>
        <taxon>Pezizomycotina</taxon>
        <taxon>Dothideomycetes</taxon>
        <taxon>Dothideomycetes incertae sedis</taxon>
        <taxon>Microthyriales</taxon>
        <taxon>Microthyriaceae</taxon>
        <taxon>Microthyrium</taxon>
    </lineage>
</organism>
<keyword evidence="5" id="KW-1185">Reference proteome</keyword>
<dbReference type="AlphaFoldDB" id="A0A6A6TZT8"/>
<dbReference type="InterPro" id="IPR023210">
    <property type="entry name" value="NADP_OxRdtase_dom"/>
</dbReference>
<dbReference type="Pfam" id="PF00248">
    <property type="entry name" value="Aldo_ket_red"/>
    <property type="match status" value="1"/>
</dbReference>
<dbReference type="SUPFAM" id="SSF51430">
    <property type="entry name" value="NAD(P)-linked oxidoreductase"/>
    <property type="match status" value="1"/>
</dbReference>
<dbReference type="Gene3D" id="3.20.20.100">
    <property type="entry name" value="NADP-dependent oxidoreductase domain"/>
    <property type="match status" value="1"/>
</dbReference>
<evidence type="ECO:0000259" key="3">
    <source>
        <dbReference type="Pfam" id="PF00248"/>
    </source>
</evidence>
<dbReference type="GO" id="GO:0016491">
    <property type="term" value="F:oxidoreductase activity"/>
    <property type="evidence" value="ECO:0007669"/>
    <property type="project" value="UniProtKB-KW"/>
</dbReference>
<comment type="similarity">
    <text evidence="2">Belongs to the aldo/keto reductase family. Aldo/keto reductase 2 subfamily.</text>
</comment>
<gene>
    <name evidence="4" type="ORF">BT63DRAFT_417393</name>
</gene>
<proteinExistence type="inferred from homology"/>
<dbReference type="Proteomes" id="UP000799302">
    <property type="component" value="Unassembled WGS sequence"/>
</dbReference>
<dbReference type="PANTHER" id="PTHR43364:SF2">
    <property type="entry name" value="ARYL-ALCOHOL DEHYDROGENASE AAD10-RELATED"/>
    <property type="match status" value="1"/>
</dbReference>
<protein>
    <submittedName>
        <fullName evidence="4">Aryl-alcohol dehydrogenase AAD14</fullName>
    </submittedName>
</protein>
<evidence type="ECO:0000313" key="5">
    <source>
        <dbReference type="Proteomes" id="UP000799302"/>
    </source>
</evidence>
<name>A0A6A6TZT8_9PEZI</name>
<accession>A0A6A6TZT8</accession>
<evidence type="ECO:0000313" key="4">
    <source>
        <dbReference type="EMBL" id="KAF2664841.1"/>
    </source>
</evidence>
<dbReference type="InterPro" id="IPR036812">
    <property type="entry name" value="NAD(P)_OxRdtase_dom_sf"/>
</dbReference>
<evidence type="ECO:0000256" key="2">
    <source>
        <dbReference type="ARBA" id="ARBA00038157"/>
    </source>
</evidence>
<evidence type="ECO:0000256" key="1">
    <source>
        <dbReference type="ARBA" id="ARBA00023002"/>
    </source>
</evidence>
<dbReference type="PANTHER" id="PTHR43364">
    <property type="entry name" value="NADH-SPECIFIC METHYLGLYOXAL REDUCTASE-RELATED"/>
    <property type="match status" value="1"/>
</dbReference>
<sequence length="386" mass="43161">MSTIFSAVPEAKSELGKPRFLSPTAAVKVSPLCLGAMSIGEAWSDWMGSMNKEQSFKLLDAFYEKGGNFIDTANNYQDNDSENWLGEWMVERGNRDHLVIATKYTTNYKAIDMGKTPHSVNYGGNGKKSLHVSFRDSLKKLQTDYVDILYVHWWEYAASVKEIMDALHELVAQGKVLYLGVSDTPAWVVSAANEYANAAHKTPFSIYQGRWNVLIRDFERDILPMARTYGMALAPWDVMGGGKLQTKKQLEERKKANEGLRSFHGADQSPEQEKMSATLEKIAGQIGVESIQAVALAYVMQKAPYVFPIIGGRKVEHLEDNIKSLAIHLSDDHIKEIEGVVAFDTGFPHNMVGPDPRTVPAEQATMVKMQTYNLQWQLDGKPIGHE</sequence>
<feature type="domain" description="NADP-dependent oxidoreductase" evidence="3">
    <location>
        <begin position="31"/>
        <end position="340"/>
    </location>
</feature>
<reference evidence="4" key="1">
    <citation type="journal article" date="2020" name="Stud. Mycol.">
        <title>101 Dothideomycetes genomes: a test case for predicting lifestyles and emergence of pathogens.</title>
        <authorList>
            <person name="Haridas S."/>
            <person name="Albert R."/>
            <person name="Binder M."/>
            <person name="Bloem J."/>
            <person name="Labutti K."/>
            <person name="Salamov A."/>
            <person name="Andreopoulos B."/>
            <person name="Baker S."/>
            <person name="Barry K."/>
            <person name="Bills G."/>
            <person name="Bluhm B."/>
            <person name="Cannon C."/>
            <person name="Castanera R."/>
            <person name="Culley D."/>
            <person name="Daum C."/>
            <person name="Ezra D."/>
            <person name="Gonzalez J."/>
            <person name="Henrissat B."/>
            <person name="Kuo A."/>
            <person name="Liang C."/>
            <person name="Lipzen A."/>
            <person name="Lutzoni F."/>
            <person name="Magnuson J."/>
            <person name="Mondo S."/>
            <person name="Nolan M."/>
            <person name="Ohm R."/>
            <person name="Pangilinan J."/>
            <person name="Park H.-J."/>
            <person name="Ramirez L."/>
            <person name="Alfaro M."/>
            <person name="Sun H."/>
            <person name="Tritt A."/>
            <person name="Yoshinaga Y."/>
            <person name="Zwiers L.-H."/>
            <person name="Turgeon B."/>
            <person name="Goodwin S."/>
            <person name="Spatafora J."/>
            <person name="Crous P."/>
            <person name="Grigoriev I."/>
        </authorList>
    </citation>
    <scope>NUCLEOTIDE SEQUENCE</scope>
    <source>
        <strain evidence="4">CBS 115976</strain>
    </source>
</reference>
<keyword evidence="1" id="KW-0560">Oxidoreductase</keyword>
<dbReference type="InterPro" id="IPR050523">
    <property type="entry name" value="AKR_Detox_Biosynth"/>
</dbReference>
<dbReference type="OrthoDB" id="48988at2759"/>